<feature type="region of interest" description="Disordered" evidence="1">
    <location>
        <begin position="1"/>
        <end position="33"/>
    </location>
</feature>
<proteinExistence type="predicted"/>
<name>A0ABV6IVQ4_9PROT</name>
<sequence>MLRLLPAGEIARSVTRRHRKDEKEEHSMSKRGDVARNTAAMVFALPLLWSVPSVAQGGGQQGGHQGATAGYHAVMEKMNREMAAGPVTGNADHDFASMMAKHHQAAIDMARVELEHGRDPEMRRTAQEIIAKQQKEIADLRTWMSRHPSR</sequence>
<evidence type="ECO:0000256" key="1">
    <source>
        <dbReference type="SAM" id="MobiDB-lite"/>
    </source>
</evidence>
<evidence type="ECO:0000313" key="4">
    <source>
        <dbReference type="Proteomes" id="UP001589789"/>
    </source>
</evidence>
<dbReference type="PANTHER" id="PTHR36933:SF1">
    <property type="entry name" value="SLL0788 PROTEIN"/>
    <property type="match status" value="1"/>
</dbReference>
<dbReference type="Proteomes" id="UP001589789">
    <property type="component" value="Unassembled WGS sequence"/>
</dbReference>
<protein>
    <submittedName>
        <fullName evidence="3">DUF305 domain-containing protein</fullName>
    </submittedName>
</protein>
<dbReference type="RefSeq" id="WP_377053372.1">
    <property type="nucleotide sequence ID" value="NZ_JBHLVZ010000069.1"/>
</dbReference>
<dbReference type="EMBL" id="JBHLVZ010000069">
    <property type="protein sequence ID" value="MFC0387683.1"/>
    <property type="molecule type" value="Genomic_DNA"/>
</dbReference>
<feature type="domain" description="DUF305" evidence="2">
    <location>
        <begin position="49"/>
        <end position="143"/>
    </location>
</feature>
<dbReference type="Pfam" id="PF03713">
    <property type="entry name" value="DUF305"/>
    <property type="match status" value="1"/>
</dbReference>
<keyword evidence="4" id="KW-1185">Reference proteome</keyword>
<dbReference type="Gene3D" id="1.20.1260.10">
    <property type="match status" value="1"/>
</dbReference>
<feature type="compositionally biased region" description="Basic and acidic residues" evidence="1">
    <location>
        <begin position="21"/>
        <end position="33"/>
    </location>
</feature>
<organism evidence="3 4">
    <name type="scientific">Muricoccus vinaceus</name>
    <dbReference type="NCBI Taxonomy" id="424704"/>
    <lineage>
        <taxon>Bacteria</taxon>
        <taxon>Pseudomonadati</taxon>
        <taxon>Pseudomonadota</taxon>
        <taxon>Alphaproteobacteria</taxon>
        <taxon>Acetobacterales</taxon>
        <taxon>Roseomonadaceae</taxon>
        <taxon>Muricoccus</taxon>
    </lineage>
</organism>
<accession>A0ABV6IVQ4</accession>
<reference evidence="3 4" key="1">
    <citation type="submission" date="2024-09" db="EMBL/GenBank/DDBJ databases">
        <authorList>
            <person name="Sun Q."/>
            <person name="Mori K."/>
        </authorList>
    </citation>
    <scope>NUCLEOTIDE SEQUENCE [LARGE SCALE GENOMIC DNA]</scope>
    <source>
        <strain evidence="3 4">CCM 7468</strain>
    </source>
</reference>
<dbReference type="InterPro" id="IPR012347">
    <property type="entry name" value="Ferritin-like"/>
</dbReference>
<gene>
    <name evidence="3" type="ORF">ACFFIC_19365</name>
</gene>
<comment type="caution">
    <text evidence="3">The sequence shown here is derived from an EMBL/GenBank/DDBJ whole genome shotgun (WGS) entry which is preliminary data.</text>
</comment>
<evidence type="ECO:0000313" key="3">
    <source>
        <dbReference type="EMBL" id="MFC0387683.1"/>
    </source>
</evidence>
<dbReference type="InterPro" id="IPR005183">
    <property type="entry name" value="DUF305_CopM-like"/>
</dbReference>
<dbReference type="PANTHER" id="PTHR36933">
    <property type="entry name" value="SLL0788 PROTEIN"/>
    <property type="match status" value="1"/>
</dbReference>
<evidence type="ECO:0000259" key="2">
    <source>
        <dbReference type="Pfam" id="PF03713"/>
    </source>
</evidence>